<dbReference type="Proteomes" id="UP001597463">
    <property type="component" value="Unassembled WGS sequence"/>
</dbReference>
<keyword evidence="4" id="KW-1185">Reference proteome</keyword>
<accession>A0ABW5UIB7</accession>
<comment type="caution">
    <text evidence="3">The sequence shown here is derived from an EMBL/GenBank/DDBJ whole genome shotgun (WGS) entry which is preliminary data.</text>
</comment>
<dbReference type="PANTHER" id="PTHR30373:SF8">
    <property type="entry name" value="BLL7265 PROTEIN"/>
    <property type="match status" value="1"/>
</dbReference>
<protein>
    <submittedName>
        <fullName evidence="3">TPM domain-containing protein</fullName>
    </submittedName>
</protein>
<dbReference type="Pfam" id="PF04536">
    <property type="entry name" value="TPM_phosphatase"/>
    <property type="match status" value="1"/>
</dbReference>
<dbReference type="Gene3D" id="3.10.310.50">
    <property type="match status" value="1"/>
</dbReference>
<gene>
    <name evidence="3" type="ORF">ACFSW6_04345</name>
</gene>
<feature type="compositionally biased region" description="Basic and acidic residues" evidence="1">
    <location>
        <begin position="172"/>
        <end position="182"/>
    </location>
</feature>
<feature type="region of interest" description="Disordered" evidence="1">
    <location>
        <begin position="151"/>
        <end position="182"/>
    </location>
</feature>
<feature type="domain" description="TPM" evidence="2">
    <location>
        <begin position="25"/>
        <end position="146"/>
    </location>
</feature>
<evidence type="ECO:0000313" key="4">
    <source>
        <dbReference type="Proteomes" id="UP001597463"/>
    </source>
</evidence>
<dbReference type="RefSeq" id="WP_066483850.1">
    <property type="nucleotide sequence ID" value="NZ_BCNT01000028.1"/>
</dbReference>
<sequence length="182" mass="20614">MAHVFHRLARLVRHRWTEMHLRKALPPHALQELETLIAHSELRHTGQVRICVEAGLPFSYIWHDATARQRALSMFGKLRVWDTEHNNGVLIYLLLADHAIEIVADRALHRTMSDEQWQTLISDMQSAFKGGHFHIGLMSALERVSRQLETHFPSRPGTASSGGHAGLPDAPVVERHLPGKAQ</sequence>
<proteinExistence type="predicted"/>
<organism evidence="3 4">
    <name type="scientific">Comamonas terrae</name>
    <dbReference type="NCBI Taxonomy" id="673548"/>
    <lineage>
        <taxon>Bacteria</taxon>
        <taxon>Pseudomonadati</taxon>
        <taxon>Pseudomonadota</taxon>
        <taxon>Betaproteobacteria</taxon>
        <taxon>Burkholderiales</taxon>
        <taxon>Comamonadaceae</taxon>
        <taxon>Comamonas</taxon>
    </lineage>
</organism>
<name>A0ABW5UIB7_9BURK</name>
<reference evidence="4" key="1">
    <citation type="journal article" date="2019" name="Int. J. Syst. Evol. Microbiol.">
        <title>The Global Catalogue of Microorganisms (GCM) 10K type strain sequencing project: providing services to taxonomists for standard genome sequencing and annotation.</title>
        <authorList>
            <consortium name="The Broad Institute Genomics Platform"/>
            <consortium name="The Broad Institute Genome Sequencing Center for Infectious Disease"/>
            <person name="Wu L."/>
            <person name="Ma J."/>
        </authorList>
    </citation>
    <scope>NUCLEOTIDE SEQUENCE [LARGE SCALE GENOMIC DNA]</scope>
    <source>
        <strain evidence="4">TISTR 1906</strain>
    </source>
</reference>
<evidence type="ECO:0000313" key="3">
    <source>
        <dbReference type="EMBL" id="MFD2753302.1"/>
    </source>
</evidence>
<dbReference type="EMBL" id="JBHUMV010000002">
    <property type="protein sequence ID" value="MFD2753302.1"/>
    <property type="molecule type" value="Genomic_DNA"/>
</dbReference>
<dbReference type="PANTHER" id="PTHR30373">
    <property type="entry name" value="UPF0603 PROTEIN YGCG"/>
    <property type="match status" value="1"/>
</dbReference>
<evidence type="ECO:0000256" key="1">
    <source>
        <dbReference type="SAM" id="MobiDB-lite"/>
    </source>
</evidence>
<dbReference type="InterPro" id="IPR007621">
    <property type="entry name" value="TPM_dom"/>
</dbReference>
<evidence type="ECO:0000259" key="2">
    <source>
        <dbReference type="Pfam" id="PF04536"/>
    </source>
</evidence>